<reference evidence="1" key="1">
    <citation type="submission" date="2020-08" db="EMBL/GenBank/DDBJ databases">
        <title>Multicomponent nature underlies the extraordinary mechanical properties of spider dragline silk.</title>
        <authorList>
            <person name="Kono N."/>
            <person name="Nakamura H."/>
            <person name="Mori M."/>
            <person name="Yoshida Y."/>
            <person name="Ohtoshi R."/>
            <person name="Malay A.D."/>
            <person name="Moran D.A.P."/>
            <person name="Tomita M."/>
            <person name="Numata K."/>
            <person name="Arakawa K."/>
        </authorList>
    </citation>
    <scope>NUCLEOTIDE SEQUENCE</scope>
</reference>
<gene>
    <name evidence="1" type="ORF">NPIL_41281</name>
</gene>
<sequence length="90" mass="10430">MHVKLCQQASFSNAKTITKHKHQAELHILEQKDKQTERRRQSLKISLSISTEEIIPLFLCLAAKEDLLSLGEEEQTEHYTPIDENNWTSV</sequence>
<accession>A0A8X6Q592</accession>
<evidence type="ECO:0000313" key="1">
    <source>
        <dbReference type="EMBL" id="GFU06349.1"/>
    </source>
</evidence>
<proteinExistence type="predicted"/>
<evidence type="ECO:0000313" key="2">
    <source>
        <dbReference type="Proteomes" id="UP000887013"/>
    </source>
</evidence>
<keyword evidence="2" id="KW-1185">Reference proteome</keyword>
<comment type="caution">
    <text evidence="1">The sequence shown here is derived from an EMBL/GenBank/DDBJ whole genome shotgun (WGS) entry which is preliminary data.</text>
</comment>
<protein>
    <submittedName>
        <fullName evidence="1">Uncharacterized protein</fullName>
    </submittedName>
</protein>
<dbReference type="Proteomes" id="UP000887013">
    <property type="component" value="Unassembled WGS sequence"/>
</dbReference>
<organism evidence="1 2">
    <name type="scientific">Nephila pilipes</name>
    <name type="common">Giant wood spider</name>
    <name type="synonym">Nephila maculata</name>
    <dbReference type="NCBI Taxonomy" id="299642"/>
    <lineage>
        <taxon>Eukaryota</taxon>
        <taxon>Metazoa</taxon>
        <taxon>Ecdysozoa</taxon>
        <taxon>Arthropoda</taxon>
        <taxon>Chelicerata</taxon>
        <taxon>Arachnida</taxon>
        <taxon>Araneae</taxon>
        <taxon>Araneomorphae</taxon>
        <taxon>Entelegynae</taxon>
        <taxon>Araneoidea</taxon>
        <taxon>Nephilidae</taxon>
        <taxon>Nephila</taxon>
    </lineage>
</organism>
<dbReference type="EMBL" id="BMAW01077430">
    <property type="protein sequence ID" value="GFU06349.1"/>
    <property type="molecule type" value="Genomic_DNA"/>
</dbReference>
<dbReference type="AlphaFoldDB" id="A0A8X6Q592"/>
<name>A0A8X6Q592_NEPPI</name>